<accession>A0AAV9ALG2</accession>
<protein>
    <recommendedName>
        <fullName evidence="1">Neprosin PEP catalytic domain-containing protein</fullName>
    </recommendedName>
</protein>
<dbReference type="InterPro" id="IPR053168">
    <property type="entry name" value="Glutamic_endopeptidase"/>
</dbReference>
<evidence type="ECO:0000259" key="1">
    <source>
        <dbReference type="PROSITE" id="PS52045"/>
    </source>
</evidence>
<dbReference type="Proteomes" id="UP001179952">
    <property type="component" value="Unassembled WGS sequence"/>
</dbReference>
<dbReference type="PANTHER" id="PTHR31589:SF223">
    <property type="entry name" value="PROTEIN, PUTATIVE (DUF239)-RELATED"/>
    <property type="match status" value="1"/>
</dbReference>
<gene>
    <name evidence="2" type="ORF">QJS04_geneDACA015645</name>
</gene>
<reference evidence="2" key="1">
    <citation type="journal article" date="2023" name="Nat. Commun.">
        <title>Diploid and tetraploid genomes of Acorus and the evolution of monocots.</title>
        <authorList>
            <person name="Ma L."/>
            <person name="Liu K.W."/>
            <person name="Li Z."/>
            <person name="Hsiao Y.Y."/>
            <person name="Qi Y."/>
            <person name="Fu T."/>
            <person name="Tang G.D."/>
            <person name="Zhang D."/>
            <person name="Sun W.H."/>
            <person name="Liu D.K."/>
            <person name="Li Y."/>
            <person name="Chen G.Z."/>
            <person name="Liu X.D."/>
            <person name="Liao X.Y."/>
            <person name="Jiang Y.T."/>
            <person name="Yu X."/>
            <person name="Hao Y."/>
            <person name="Huang J."/>
            <person name="Zhao X.W."/>
            <person name="Ke S."/>
            <person name="Chen Y.Y."/>
            <person name="Wu W.L."/>
            <person name="Hsu J.L."/>
            <person name="Lin Y.F."/>
            <person name="Huang M.D."/>
            <person name="Li C.Y."/>
            <person name="Huang L."/>
            <person name="Wang Z.W."/>
            <person name="Zhao X."/>
            <person name="Zhong W.Y."/>
            <person name="Peng D.H."/>
            <person name="Ahmad S."/>
            <person name="Lan S."/>
            <person name="Zhang J.S."/>
            <person name="Tsai W.C."/>
            <person name="Van de Peer Y."/>
            <person name="Liu Z.J."/>
        </authorList>
    </citation>
    <scope>NUCLEOTIDE SEQUENCE</scope>
    <source>
        <strain evidence="2">SCP</strain>
    </source>
</reference>
<dbReference type="InterPro" id="IPR004314">
    <property type="entry name" value="Neprosin"/>
</dbReference>
<dbReference type="Pfam" id="PF03080">
    <property type="entry name" value="Neprosin"/>
    <property type="match status" value="1"/>
</dbReference>
<keyword evidence="3" id="KW-1185">Reference proteome</keyword>
<dbReference type="Gene3D" id="3.90.1320.10">
    <property type="entry name" value="Outer-capsid protein sigma 3, large lobe"/>
    <property type="match status" value="1"/>
</dbReference>
<reference evidence="2" key="2">
    <citation type="submission" date="2023-06" db="EMBL/GenBank/DDBJ databases">
        <authorList>
            <person name="Ma L."/>
            <person name="Liu K.-W."/>
            <person name="Li Z."/>
            <person name="Hsiao Y.-Y."/>
            <person name="Qi Y."/>
            <person name="Fu T."/>
            <person name="Tang G."/>
            <person name="Zhang D."/>
            <person name="Sun W.-H."/>
            <person name="Liu D.-K."/>
            <person name="Li Y."/>
            <person name="Chen G.-Z."/>
            <person name="Liu X.-D."/>
            <person name="Liao X.-Y."/>
            <person name="Jiang Y.-T."/>
            <person name="Yu X."/>
            <person name="Hao Y."/>
            <person name="Huang J."/>
            <person name="Zhao X.-W."/>
            <person name="Ke S."/>
            <person name="Chen Y.-Y."/>
            <person name="Wu W.-L."/>
            <person name="Hsu J.-L."/>
            <person name="Lin Y.-F."/>
            <person name="Huang M.-D."/>
            <person name="Li C.-Y."/>
            <person name="Huang L."/>
            <person name="Wang Z.-W."/>
            <person name="Zhao X."/>
            <person name="Zhong W.-Y."/>
            <person name="Peng D.-H."/>
            <person name="Ahmad S."/>
            <person name="Lan S."/>
            <person name="Zhang J.-S."/>
            <person name="Tsai W.-C."/>
            <person name="Van De Peer Y."/>
            <person name="Liu Z.-J."/>
        </authorList>
    </citation>
    <scope>NUCLEOTIDE SEQUENCE</scope>
    <source>
        <strain evidence="2">SCP</strain>
        <tissue evidence="2">Leaves</tissue>
    </source>
</reference>
<organism evidence="2 3">
    <name type="scientific">Acorus gramineus</name>
    <name type="common">Dwarf sweet flag</name>
    <dbReference type="NCBI Taxonomy" id="55184"/>
    <lineage>
        <taxon>Eukaryota</taxon>
        <taxon>Viridiplantae</taxon>
        <taxon>Streptophyta</taxon>
        <taxon>Embryophyta</taxon>
        <taxon>Tracheophyta</taxon>
        <taxon>Spermatophyta</taxon>
        <taxon>Magnoliopsida</taxon>
        <taxon>Liliopsida</taxon>
        <taxon>Acoraceae</taxon>
        <taxon>Acorus</taxon>
    </lineage>
</organism>
<evidence type="ECO:0000313" key="2">
    <source>
        <dbReference type="EMBL" id="KAK1265058.1"/>
    </source>
</evidence>
<comment type="caution">
    <text evidence="2">The sequence shown here is derived from an EMBL/GenBank/DDBJ whole genome shotgun (WGS) entry which is preliminary data.</text>
</comment>
<evidence type="ECO:0000313" key="3">
    <source>
        <dbReference type="Proteomes" id="UP001179952"/>
    </source>
</evidence>
<dbReference type="PROSITE" id="PS52045">
    <property type="entry name" value="NEPROSIN_PEP_CD"/>
    <property type="match status" value="1"/>
</dbReference>
<dbReference type="AlphaFoldDB" id="A0AAV9ALG2"/>
<feature type="domain" description="Neprosin PEP catalytic" evidence="1">
    <location>
        <begin position="1"/>
        <end position="240"/>
    </location>
</feature>
<proteinExistence type="predicted"/>
<dbReference type="EMBL" id="JAUJYN010000008">
    <property type="protein sequence ID" value="KAK1265058.1"/>
    <property type="molecule type" value="Genomic_DNA"/>
</dbReference>
<dbReference type="PANTHER" id="PTHR31589">
    <property type="entry name" value="PROTEIN, PUTATIVE (DUF239)-RELATED-RELATED"/>
    <property type="match status" value="1"/>
</dbReference>
<sequence length="241" mass="26131">MDSQDYYGVKGTLTVYGVPGIPKSHGSSAFLVLGRGRDDHFAAIQAGWAVSPEDYGDDRTHFTIVWTTDGFQKEGCVDLSCPGFVQVNKQYTPGFAFPQVSVYNGTQITKQIIISKDKKSGNWWLMIGPDKLPIGYWPNSLFKDLGLDESAKLISLGGIAHAPRYEAGPPMGSGHFPEEGWNKACAITGVQYLDASNNFRDPTDTSKSADRVLCYNVGNPFGTDQHDGLAFFFGGPGGCTN</sequence>
<name>A0AAV9ALG2_ACOGR</name>